<gene>
    <name evidence="2" type="ORF">COB67_05055</name>
</gene>
<name>A0A2A4T5W8_9DELT</name>
<reference evidence="3" key="1">
    <citation type="submission" date="2017-08" db="EMBL/GenBank/DDBJ databases">
        <title>A dynamic microbial community with high functional redundancy inhabits the cold, oxic subseafloor aquifer.</title>
        <authorList>
            <person name="Tully B.J."/>
            <person name="Wheat C.G."/>
            <person name="Glazer B.T."/>
            <person name="Huber J.A."/>
        </authorList>
    </citation>
    <scope>NUCLEOTIDE SEQUENCE [LARGE SCALE GENOMIC DNA]</scope>
</reference>
<feature type="region of interest" description="Disordered" evidence="1">
    <location>
        <begin position="1"/>
        <end position="20"/>
    </location>
</feature>
<evidence type="ECO:0000313" key="2">
    <source>
        <dbReference type="EMBL" id="PCI29036.1"/>
    </source>
</evidence>
<evidence type="ECO:0000256" key="1">
    <source>
        <dbReference type="SAM" id="MobiDB-lite"/>
    </source>
</evidence>
<comment type="caution">
    <text evidence="2">The sequence shown here is derived from an EMBL/GenBank/DDBJ whole genome shotgun (WGS) entry which is preliminary data.</text>
</comment>
<dbReference type="AlphaFoldDB" id="A0A2A4T5W8"/>
<accession>A0A2A4T5W8</accession>
<proteinExistence type="predicted"/>
<sequence>MAKQKESKQDKKSTPYSDGTSISQELLASIKQCQALPTPDKNKYWQLEPIPNIEKKNKKLFGLIKKKGLKEDEIKELRQAAIHAPGNTKVRIQKLQKKFPNDPVLLMLSAICQQGMIINSSSQKEVLTGLEKATKDAALALLSDGISLYNIESFFKIYYIYIDRFKRQQLRTYEQVRIDPRLESYRKQLQNSMQMVDYLGSDKKKSLNILAHLKKKLKTSHYTTVFKLQDISMAGQAILKGRQQDKFAIGTAKELIAFIYAMSIAFARIPILNPLTEQIMEKMPDTDRILYLRRVSIRSVRFFTQFRLHALEGEPKKMAELGKQIFKENWAAIQKMEGQALYQIYESDPYFNLAFVAELTVGMYDSKLQTQIQATALKAVETVIQRDMSKNHIFTEAANNHTHKLVALKEDANT</sequence>
<feature type="compositionally biased region" description="Basic and acidic residues" evidence="1">
    <location>
        <begin position="1"/>
        <end position="13"/>
    </location>
</feature>
<dbReference type="Proteomes" id="UP000218113">
    <property type="component" value="Unassembled WGS sequence"/>
</dbReference>
<protein>
    <submittedName>
        <fullName evidence="2">Uncharacterized protein</fullName>
    </submittedName>
</protein>
<organism evidence="2 3">
    <name type="scientific">SAR324 cluster bacterium</name>
    <dbReference type="NCBI Taxonomy" id="2024889"/>
    <lineage>
        <taxon>Bacteria</taxon>
        <taxon>Deltaproteobacteria</taxon>
        <taxon>SAR324 cluster</taxon>
    </lineage>
</organism>
<dbReference type="EMBL" id="NVSR01000021">
    <property type="protein sequence ID" value="PCI29036.1"/>
    <property type="molecule type" value="Genomic_DNA"/>
</dbReference>
<evidence type="ECO:0000313" key="3">
    <source>
        <dbReference type="Proteomes" id="UP000218113"/>
    </source>
</evidence>